<evidence type="ECO:0000313" key="2">
    <source>
        <dbReference type="WBParaSite" id="nRc.2.0.1.t06553-RA"/>
    </source>
</evidence>
<keyword evidence="1" id="KW-1185">Reference proteome</keyword>
<protein>
    <submittedName>
        <fullName evidence="2">Uncharacterized protein</fullName>
    </submittedName>
</protein>
<dbReference type="Proteomes" id="UP000887565">
    <property type="component" value="Unplaced"/>
</dbReference>
<sequence length="109" mass="12357">MECNRHKVTEQKKNFRSVRLEVTVGRFPQNCTYPFRPEVDFEGEHFKLLTISSVENGNEMASKLSSHKAQSSAKKYKNNLVVSDACDSVLKVDANHQTVACRRISPNVT</sequence>
<proteinExistence type="predicted"/>
<accession>A0A915HYP3</accession>
<reference evidence="2" key="1">
    <citation type="submission" date="2022-11" db="UniProtKB">
        <authorList>
            <consortium name="WormBaseParasite"/>
        </authorList>
    </citation>
    <scope>IDENTIFICATION</scope>
</reference>
<dbReference type="AlphaFoldDB" id="A0A915HYP3"/>
<organism evidence="1 2">
    <name type="scientific">Romanomermis culicivorax</name>
    <name type="common">Nematode worm</name>
    <dbReference type="NCBI Taxonomy" id="13658"/>
    <lineage>
        <taxon>Eukaryota</taxon>
        <taxon>Metazoa</taxon>
        <taxon>Ecdysozoa</taxon>
        <taxon>Nematoda</taxon>
        <taxon>Enoplea</taxon>
        <taxon>Dorylaimia</taxon>
        <taxon>Mermithida</taxon>
        <taxon>Mermithoidea</taxon>
        <taxon>Mermithidae</taxon>
        <taxon>Romanomermis</taxon>
    </lineage>
</organism>
<name>A0A915HYP3_ROMCU</name>
<evidence type="ECO:0000313" key="1">
    <source>
        <dbReference type="Proteomes" id="UP000887565"/>
    </source>
</evidence>
<dbReference type="WBParaSite" id="nRc.2.0.1.t06553-RA">
    <property type="protein sequence ID" value="nRc.2.0.1.t06553-RA"/>
    <property type="gene ID" value="nRc.2.0.1.g06553"/>
</dbReference>